<dbReference type="Gene3D" id="3.40.50.10140">
    <property type="entry name" value="Toll/interleukin-1 receptor homology (TIR) domain"/>
    <property type="match status" value="1"/>
</dbReference>
<comment type="caution">
    <text evidence="2">The sequence shown here is derived from an EMBL/GenBank/DDBJ whole genome shotgun (WGS) entry which is preliminary data.</text>
</comment>
<sequence>MLKIFLCHSSGDKEHVRRLRTRLLSAGFQPWLDEEDILPGQDWDREIRRAIRASDLVLVCLSRASVTKTGYVQKEIGLVLDFADHQPEGTIYVIPARLEDCEVPERLQRWHRVDLFTEGGFSRLLRSLATVGRSPVVPPAPAAVGGVRSDGFYAMTDGSYGSSVTYTQLLRFYADGTAVSATSTSAVPEEIVWWFHREGGILGAGPYEIDGDRISFATSNSYGTIEFSGTVVAEGAELHLHTLNLTNRYRTSGIWRFTPAQFTK</sequence>
<feature type="domain" description="TIR" evidence="1">
    <location>
        <begin position="1"/>
        <end position="129"/>
    </location>
</feature>
<dbReference type="RefSeq" id="WP_314207163.1">
    <property type="nucleotide sequence ID" value="NZ_JAVTLL010000041.1"/>
</dbReference>
<organism evidence="2 3">
    <name type="scientific">Streptomyces justiciae</name>
    <dbReference type="NCBI Taxonomy" id="2780140"/>
    <lineage>
        <taxon>Bacteria</taxon>
        <taxon>Bacillati</taxon>
        <taxon>Actinomycetota</taxon>
        <taxon>Actinomycetes</taxon>
        <taxon>Kitasatosporales</taxon>
        <taxon>Streptomycetaceae</taxon>
        <taxon>Streptomyces</taxon>
    </lineage>
</organism>
<dbReference type="PROSITE" id="PS50104">
    <property type="entry name" value="TIR"/>
    <property type="match status" value="1"/>
</dbReference>
<reference evidence="3" key="1">
    <citation type="submission" date="2023-07" db="EMBL/GenBank/DDBJ databases">
        <title>Draft genome sequence of the endophytic actinobacterium Streptomyces justiciae WPN32, a potential antibiotic producer.</title>
        <authorList>
            <person name="Yasawong M."/>
            <person name="Pana W."/>
            <person name="Ganta P."/>
            <person name="Santapan N."/>
            <person name="Songngamsuk T."/>
            <person name="Phatcharaharikarn M."/>
            <person name="Kerdtoob S."/>
            <person name="Nantapong N."/>
        </authorList>
    </citation>
    <scope>NUCLEOTIDE SEQUENCE [LARGE SCALE GENOMIC DNA]</scope>
    <source>
        <strain evidence="3">WPN32</strain>
    </source>
</reference>
<keyword evidence="2" id="KW-0675">Receptor</keyword>
<dbReference type="Proteomes" id="UP001257948">
    <property type="component" value="Unassembled WGS sequence"/>
</dbReference>
<dbReference type="InterPro" id="IPR000157">
    <property type="entry name" value="TIR_dom"/>
</dbReference>
<keyword evidence="3" id="KW-1185">Reference proteome</keyword>
<proteinExistence type="predicted"/>
<name>A0ABU3M626_9ACTN</name>
<protein>
    <submittedName>
        <fullName evidence="2">Toll/interleukin-1 receptor domain-containing protein</fullName>
    </submittedName>
</protein>
<dbReference type="SUPFAM" id="SSF52200">
    <property type="entry name" value="Toll/Interleukin receptor TIR domain"/>
    <property type="match status" value="1"/>
</dbReference>
<evidence type="ECO:0000313" key="3">
    <source>
        <dbReference type="Proteomes" id="UP001257948"/>
    </source>
</evidence>
<evidence type="ECO:0000313" key="2">
    <source>
        <dbReference type="EMBL" id="MDT7846951.1"/>
    </source>
</evidence>
<dbReference type="Pfam" id="PF13676">
    <property type="entry name" value="TIR_2"/>
    <property type="match status" value="1"/>
</dbReference>
<accession>A0ABU3M626</accession>
<dbReference type="InterPro" id="IPR035897">
    <property type="entry name" value="Toll_tir_struct_dom_sf"/>
</dbReference>
<dbReference type="EMBL" id="JAVTLL010000041">
    <property type="protein sequence ID" value="MDT7846951.1"/>
    <property type="molecule type" value="Genomic_DNA"/>
</dbReference>
<gene>
    <name evidence="2" type="ORF">RQC66_40165</name>
</gene>
<evidence type="ECO:0000259" key="1">
    <source>
        <dbReference type="PROSITE" id="PS50104"/>
    </source>
</evidence>